<dbReference type="OrthoDB" id="3700530at2"/>
<dbReference type="RefSeq" id="WP_142052230.1">
    <property type="nucleotide sequence ID" value="NZ_VFPA01000001.1"/>
</dbReference>
<keyword evidence="2" id="KW-1185">Reference proteome</keyword>
<dbReference type="Proteomes" id="UP000315677">
    <property type="component" value="Unassembled WGS sequence"/>
</dbReference>
<dbReference type="EMBL" id="VFPA01000001">
    <property type="protein sequence ID" value="TQM15834.1"/>
    <property type="molecule type" value="Genomic_DNA"/>
</dbReference>
<gene>
    <name evidence="1" type="ORF">FB558_2628</name>
</gene>
<name>A0A543E2L0_9PSEU</name>
<protein>
    <recommendedName>
        <fullName evidence="3">Winged helix DNA-binding protein</fullName>
    </recommendedName>
</protein>
<organism evidence="1 2">
    <name type="scientific">Pseudonocardia kunmingensis</name>
    <dbReference type="NCBI Taxonomy" id="630975"/>
    <lineage>
        <taxon>Bacteria</taxon>
        <taxon>Bacillati</taxon>
        <taxon>Actinomycetota</taxon>
        <taxon>Actinomycetes</taxon>
        <taxon>Pseudonocardiales</taxon>
        <taxon>Pseudonocardiaceae</taxon>
        <taxon>Pseudonocardia</taxon>
    </lineage>
</organism>
<reference evidence="1 2" key="1">
    <citation type="submission" date="2019-06" db="EMBL/GenBank/DDBJ databases">
        <title>Sequencing the genomes of 1000 actinobacteria strains.</title>
        <authorList>
            <person name="Klenk H.-P."/>
        </authorList>
    </citation>
    <scope>NUCLEOTIDE SEQUENCE [LARGE SCALE GENOMIC DNA]</scope>
    <source>
        <strain evidence="1 2">DSM 45301</strain>
    </source>
</reference>
<accession>A0A543E2L0</accession>
<evidence type="ECO:0000313" key="2">
    <source>
        <dbReference type="Proteomes" id="UP000315677"/>
    </source>
</evidence>
<sequence>MPGAETSTLSRRDQAVLRAVAEGRCELGTGWAPLLLVDGLVCTDFAAGRRLVAAGLVHAPDPARPLGPARLTAAGRAALAG</sequence>
<comment type="caution">
    <text evidence="1">The sequence shown here is derived from an EMBL/GenBank/DDBJ whole genome shotgun (WGS) entry which is preliminary data.</text>
</comment>
<evidence type="ECO:0008006" key="3">
    <source>
        <dbReference type="Google" id="ProtNLM"/>
    </source>
</evidence>
<dbReference type="AlphaFoldDB" id="A0A543E2L0"/>
<evidence type="ECO:0000313" key="1">
    <source>
        <dbReference type="EMBL" id="TQM15834.1"/>
    </source>
</evidence>
<proteinExistence type="predicted"/>